<name>A0ACA9JTX1_9GLOM</name>
<evidence type="ECO:0000313" key="2">
    <source>
        <dbReference type="Proteomes" id="UP000789860"/>
    </source>
</evidence>
<proteinExistence type="predicted"/>
<sequence length="1361" mass="156144">MVPIIREKHPAAFGKPCAEYFPSNSPPLLLYEQLKISRKGIFRNNECISVYRDNYLEEGYFSYSVSPILKEDGTFFAMMNLSEDTTHKVLSSRRLKLLGELGSRFNDAESLESACNIITDTLHKNDKDIPYALIYLIDNNNSNSRVKPRIAYLSATTFDKDQKMNDKKSKWHIPDKLLKTLEIVDLTRSADESYDEYVEIRRNVTTHLFLKCKSWPIHLVIKEDKHVKVILNDESQAVLFPVKIESNNILSAILICGINPFRPLDEDYMEFLQSVVNQVGSILRRGVLREEEKNQMEMLADLNRQKVTLFQNISHELRTPLSLVLSPLDEAINLCIQEIEIHYLLQIVQRNTRRLLKLVNNLLQTSSIETGQLEIHYRKTNIAKLTKELAANFNNLASKLNIEYIIDVPNSDDFDQALQNNNRNYYIKILALLKGSNAFKHTQNGCIKVRLYIDRESGRDIIILEVSDTGIGISETDLKNLFQRFYRAESHQSRRYEGTGIGLALVKELITCHGGDISVTSKIDQGTTFKCQFLTGYEHLPTNKIYSGDEEILDYDEQLSSKQQWYLEENLQWIQNNHFENREYTMDQDIYRSSSWNVFHNNTKHKVLIVDDNIDMRNYIEGLLRKDFDVCCACDGRDALQLLTNLPTLPDLVLSDVMMPNMNGYELLNELRSNMETKLIPVILLTAKAGERFSIKGFDDGANDYIVKPFNSRQLIARIHTNIKLSKFRYQIISRLCKQEERKQLLISISDSILSGLDLKEALSKVVKEVYQMIPCDRIFIILSETQNRTMVALFEDPETNSEYNATNNLLPEQLKIEEFLEIEDQVDTFSAQNDNAFQINVSHDTYCVDTNRQVSMLSARIISNNRYFGWIKAHRSPDYIWDEAEIELFQQISDQINIAINNVKLTREKMIKEAHIEAINAANVVKTQILANTSHELRTPLGAIVGILSTIKDDNLTDEQRGMINIMLHSSDTALSTINNILNAAKLEAHKLSLDNKAFDLFDLLENTIDIFGETVGDKQIELILNYDMNTVPRYVKSDPERLKQILIHLLSNSTKFTKKGEIMVTISMKSWDITNENTENETSAQLHVIKKAKLLIEVNDTGVGINPEFMQSIWESYSMVDTSIVRQHNGSGLGLFISKQLVEINNGEIGAESKLEKGSKFWFTWNIELLPISTTLKTLNFNTDSLQISSSDTKVNRNLLSYIRFKRILLIHPFENARNAIITFLKNIERVGVFDTCDKGIRAAKEHKELFNQAAYDIAFINLYEKDMEEVTEAALKLKMIHEDNLSIVFMVFPSIKGRIIAKKLTDKIGGNAASIFKPITYKKVINQCLRNNNLKTEIENSVKNSISYNIQSLPLKNL</sequence>
<accession>A0ACA9JTX1</accession>
<gene>
    <name evidence="1" type="ORF">SCALOS_LOCUS50</name>
</gene>
<reference evidence="1" key="1">
    <citation type="submission" date="2021-06" db="EMBL/GenBank/DDBJ databases">
        <authorList>
            <person name="Kallberg Y."/>
            <person name="Tangrot J."/>
            <person name="Rosling A."/>
        </authorList>
    </citation>
    <scope>NUCLEOTIDE SEQUENCE</scope>
    <source>
        <strain evidence="1">AU212A</strain>
    </source>
</reference>
<dbReference type="Proteomes" id="UP000789860">
    <property type="component" value="Unassembled WGS sequence"/>
</dbReference>
<organism evidence="1 2">
    <name type="scientific">Scutellospora calospora</name>
    <dbReference type="NCBI Taxonomy" id="85575"/>
    <lineage>
        <taxon>Eukaryota</taxon>
        <taxon>Fungi</taxon>
        <taxon>Fungi incertae sedis</taxon>
        <taxon>Mucoromycota</taxon>
        <taxon>Glomeromycotina</taxon>
        <taxon>Glomeromycetes</taxon>
        <taxon>Diversisporales</taxon>
        <taxon>Gigasporaceae</taxon>
        <taxon>Scutellospora</taxon>
    </lineage>
</organism>
<comment type="caution">
    <text evidence="1">The sequence shown here is derived from an EMBL/GenBank/DDBJ whole genome shotgun (WGS) entry which is preliminary data.</text>
</comment>
<dbReference type="EMBL" id="CAJVPM010000015">
    <property type="protein sequence ID" value="CAG8434299.1"/>
    <property type="molecule type" value="Genomic_DNA"/>
</dbReference>
<protein>
    <submittedName>
        <fullName evidence="1">2598_t:CDS:1</fullName>
    </submittedName>
</protein>
<keyword evidence="2" id="KW-1185">Reference proteome</keyword>
<evidence type="ECO:0000313" key="1">
    <source>
        <dbReference type="EMBL" id="CAG8434299.1"/>
    </source>
</evidence>